<dbReference type="AlphaFoldDB" id="A0ABD1XCD0"/>
<reference evidence="3" key="1">
    <citation type="submission" date="2024-07" db="EMBL/GenBank/DDBJ databases">
        <title>Two chromosome-level genome assemblies of Korean endemic species Abeliophyllum distichum and Forsythia ovata (Oleaceae).</title>
        <authorList>
            <person name="Jang H."/>
        </authorList>
    </citation>
    <scope>NUCLEOTIDE SEQUENCE [LARGE SCALE GENOMIC DNA]</scope>
</reference>
<evidence type="ECO:0000313" key="3">
    <source>
        <dbReference type="Proteomes" id="UP001604277"/>
    </source>
</evidence>
<dbReference type="EMBL" id="JBFOLJ010000001">
    <property type="protein sequence ID" value="KAL2559631.1"/>
    <property type="molecule type" value="Genomic_DNA"/>
</dbReference>
<protein>
    <submittedName>
        <fullName evidence="2">Uncharacterized protein</fullName>
    </submittedName>
</protein>
<proteinExistence type="predicted"/>
<gene>
    <name evidence="2" type="ORF">Fot_04370</name>
</gene>
<accession>A0ABD1XCD0</accession>
<comment type="caution">
    <text evidence="2">The sequence shown here is derived from an EMBL/GenBank/DDBJ whole genome shotgun (WGS) entry which is preliminary data.</text>
</comment>
<keyword evidence="3" id="KW-1185">Reference proteome</keyword>
<name>A0ABD1XCD0_9LAMI</name>
<sequence length="143" mass="16208">MSTDESILGAMVRKSRWRILESHPEEGLLLFHPRSTVKRKADVARSLGRAHRSGNSLITHTNLSSFGLFIPDLPSASSGQSKKLWLEELPRLAPKRKSVEVLSEDEVVLLVRRLKQSETRPVETLVHRSRTSPIEHLSKPHHL</sequence>
<feature type="region of interest" description="Disordered" evidence="1">
    <location>
        <begin position="120"/>
        <end position="143"/>
    </location>
</feature>
<evidence type="ECO:0000256" key="1">
    <source>
        <dbReference type="SAM" id="MobiDB-lite"/>
    </source>
</evidence>
<dbReference type="Proteomes" id="UP001604277">
    <property type="component" value="Unassembled WGS sequence"/>
</dbReference>
<organism evidence="2 3">
    <name type="scientific">Forsythia ovata</name>
    <dbReference type="NCBI Taxonomy" id="205694"/>
    <lineage>
        <taxon>Eukaryota</taxon>
        <taxon>Viridiplantae</taxon>
        <taxon>Streptophyta</taxon>
        <taxon>Embryophyta</taxon>
        <taxon>Tracheophyta</taxon>
        <taxon>Spermatophyta</taxon>
        <taxon>Magnoliopsida</taxon>
        <taxon>eudicotyledons</taxon>
        <taxon>Gunneridae</taxon>
        <taxon>Pentapetalae</taxon>
        <taxon>asterids</taxon>
        <taxon>lamiids</taxon>
        <taxon>Lamiales</taxon>
        <taxon>Oleaceae</taxon>
        <taxon>Forsythieae</taxon>
        <taxon>Forsythia</taxon>
    </lineage>
</organism>
<evidence type="ECO:0000313" key="2">
    <source>
        <dbReference type="EMBL" id="KAL2559631.1"/>
    </source>
</evidence>